<dbReference type="NCBIfam" id="TIGR01017">
    <property type="entry name" value="rpsD_bact"/>
    <property type="match status" value="1"/>
</dbReference>
<accession>B0N6S5</accession>
<dbReference type="Gene3D" id="1.10.1050.10">
    <property type="entry name" value="Ribosomal Protein S4 Delta 41, Chain A, domain 1"/>
    <property type="match status" value="1"/>
</dbReference>
<dbReference type="InterPro" id="IPR001912">
    <property type="entry name" value="Ribosomal_uS4_N"/>
</dbReference>
<dbReference type="InterPro" id="IPR005709">
    <property type="entry name" value="Ribosomal_uS4_bac-type"/>
</dbReference>
<dbReference type="PROSITE" id="PS00632">
    <property type="entry name" value="RIBOSOMAL_S4"/>
    <property type="match status" value="1"/>
</dbReference>
<keyword evidence="4 7" id="KW-0689">Ribosomal protein</keyword>
<dbReference type="PROSITE" id="PS50889">
    <property type="entry name" value="S4"/>
    <property type="match status" value="1"/>
</dbReference>
<evidence type="ECO:0000256" key="1">
    <source>
        <dbReference type="ARBA" id="ARBA00007465"/>
    </source>
</evidence>
<comment type="function">
    <text evidence="7">With S5 and S12 plays an important role in translational accuracy.</text>
</comment>
<comment type="subunit">
    <text evidence="7">Part of the 30S ribosomal subunit. Contacts protein S5. The interaction surface between S4 and S5 is involved in control of translational fidelity.</text>
</comment>
<reference evidence="11" key="1">
    <citation type="submission" date="2007-11" db="EMBL/GenBank/DDBJ databases">
        <authorList>
            <person name="Fulton L."/>
            <person name="Clifton S."/>
            <person name="Fulton B."/>
            <person name="Xu J."/>
            <person name="Minx P."/>
            <person name="Pepin K.H."/>
            <person name="Johnson M."/>
            <person name="Thiruvilangam P."/>
            <person name="Bhonagiri V."/>
            <person name="Nash W.E."/>
            <person name="Mardis E.R."/>
            <person name="Wilson R.K."/>
        </authorList>
    </citation>
    <scope>NUCLEOTIDE SEQUENCE [LARGE SCALE GENOMIC DNA]</scope>
    <source>
        <strain evidence="11">DSM 1402</strain>
    </source>
</reference>
<dbReference type="HOGENOM" id="CLU_092403_0_1_9"/>
<dbReference type="eggNOG" id="COG0522">
    <property type="taxonomic scope" value="Bacteria"/>
</dbReference>
<evidence type="ECO:0000313" key="11">
    <source>
        <dbReference type="EMBL" id="EDS17513.1"/>
    </source>
</evidence>
<evidence type="ECO:0000256" key="8">
    <source>
        <dbReference type="RuleBase" id="RU003699"/>
    </source>
</evidence>
<dbReference type="CDD" id="cd00165">
    <property type="entry name" value="S4"/>
    <property type="match status" value="1"/>
</dbReference>
<dbReference type="PANTHER" id="PTHR11831:SF4">
    <property type="entry name" value="SMALL RIBOSOMAL SUBUNIT PROTEIN US4M"/>
    <property type="match status" value="1"/>
</dbReference>
<comment type="caution">
    <text evidence="11">The sequence shown here is derived from an EMBL/GenBank/DDBJ whole genome shotgun (WGS) entry which is preliminary data.</text>
</comment>
<dbReference type="Pfam" id="PF00163">
    <property type="entry name" value="Ribosomal_S4"/>
    <property type="match status" value="1"/>
</dbReference>
<dbReference type="GO" id="GO:0003735">
    <property type="term" value="F:structural constituent of ribosome"/>
    <property type="evidence" value="ECO:0007669"/>
    <property type="project" value="InterPro"/>
</dbReference>
<evidence type="ECO:0000256" key="6">
    <source>
        <dbReference type="ARBA" id="ARBA00035254"/>
    </source>
</evidence>
<dbReference type="InterPro" id="IPR002942">
    <property type="entry name" value="S4_RNA-bd"/>
</dbReference>
<evidence type="ECO:0000259" key="9">
    <source>
        <dbReference type="SMART" id="SM00363"/>
    </source>
</evidence>
<dbReference type="GO" id="GO:0042274">
    <property type="term" value="P:ribosomal small subunit biogenesis"/>
    <property type="evidence" value="ECO:0007669"/>
    <property type="project" value="TreeGrafter"/>
</dbReference>
<name>B0N6S5_9FIRM</name>
<dbReference type="Proteomes" id="UP000005798">
    <property type="component" value="Unassembled WGS sequence"/>
</dbReference>
<comment type="function">
    <text evidence="7">One of the primary rRNA binding proteins, it binds directly to 16S rRNA where it nucleates assembly of the body of the 30S subunit.</text>
</comment>
<keyword evidence="5 7" id="KW-0687">Ribonucleoprotein</keyword>
<organism evidence="11 12">
    <name type="scientific">Thomasclavelia ramosa DSM 1402</name>
    <dbReference type="NCBI Taxonomy" id="445974"/>
    <lineage>
        <taxon>Bacteria</taxon>
        <taxon>Bacillati</taxon>
        <taxon>Bacillota</taxon>
        <taxon>Erysipelotrichia</taxon>
        <taxon>Erysipelotrichales</taxon>
        <taxon>Coprobacillaceae</taxon>
        <taxon>Thomasclavelia</taxon>
    </lineage>
</organism>
<evidence type="ECO:0000313" key="12">
    <source>
        <dbReference type="Proteomes" id="UP000005798"/>
    </source>
</evidence>
<dbReference type="Gene3D" id="3.10.290.10">
    <property type="entry name" value="RNA-binding S4 domain"/>
    <property type="match status" value="1"/>
</dbReference>
<evidence type="ECO:0000259" key="10">
    <source>
        <dbReference type="SMART" id="SM01390"/>
    </source>
</evidence>
<dbReference type="SMART" id="SM00363">
    <property type="entry name" value="S4"/>
    <property type="match status" value="1"/>
</dbReference>
<feature type="domain" description="Small ribosomal subunit protein uS4 N-terminal" evidence="10">
    <location>
        <begin position="18"/>
        <end position="105"/>
    </location>
</feature>
<proteinExistence type="inferred from homology"/>
<dbReference type="SMART" id="SM01390">
    <property type="entry name" value="Ribosomal_S4"/>
    <property type="match status" value="1"/>
</dbReference>
<evidence type="ECO:0000256" key="5">
    <source>
        <dbReference type="ARBA" id="ARBA00023274"/>
    </source>
</evidence>
<reference evidence="11" key="2">
    <citation type="submission" date="2014-06" db="EMBL/GenBank/DDBJ databases">
        <title>Draft genome sequence of Clostridium ramosum(DSM 1402).</title>
        <authorList>
            <person name="Sudarsanam P."/>
            <person name="Ley R."/>
            <person name="Guruge J."/>
            <person name="Turnbaugh P.J."/>
            <person name="Mahowald M."/>
            <person name="Liep D."/>
            <person name="Gordon J."/>
        </authorList>
    </citation>
    <scope>NUCLEOTIDE SEQUENCE</scope>
    <source>
        <strain evidence="11">DSM 1402</strain>
    </source>
</reference>
<evidence type="ECO:0000256" key="2">
    <source>
        <dbReference type="ARBA" id="ARBA00022730"/>
    </source>
</evidence>
<dbReference type="GO" id="GO:0019843">
    <property type="term" value="F:rRNA binding"/>
    <property type="evidence" value="ECO:0007669"/>
    <property type="project" value="UniProtKB-UniRule"/>
</dbReference>
<dbReference type="GO" id="GO:0015935">
    <property type="term" value="C:small ribosomal subunit"/>
    <property type="evidence" value="ECO:0007669"/>
    <property type="project" value="InterPro"/>
</dbReference>
<dbReference type="InterPro" id="IPR018079">
    <property type="entry name" value="Ribosomal_uS4_CS"/>
</dbReference>
<evidence type="ECO:0000256" key="4">
    <source>
        <dbReference type="ARBA" id="ARBA00022980"/>
    </source>
</evidence>
<sequence>MLLFYANKTINGGRQMSRYTGPQWKLSRRLGFSTLENGKELNKRAYAPGQHGQKRKKQTEYGLQLAEKQKVRHMYGVNEKQFHNTFKQAGKMEGIHGYNFFCLLERRLDNVVYRLGFAPTRRAARQLVNHGHFLVNGIKTDIPSFRVKVGDVIEVKEKSKNLAIIKASLEARVHTPAFVEVDDTKLTGKLARLPERSELNQEINESLIVEYYNRMG</sequence>
<keyword evidence="2 7" id="KW-0699">rRNA-binding</keyword>
<feature type="domain" description="RNA-binding S4" evidence="9">
    <location>
        <begin position="106"/>
        <end position="170"/>
    </location>
</feature>
<dbReference type="FunFam" id="3.10.290.10:FF:000001">
    <property type="entry name" value="30S ribosomal protein S4"/>
    <property type="match status" value="1"/>
</dbReference>
<dbReference type="InterPro" id="IPR022801">
    <property type="entry name" value="Ribosomal_uS4"/>
</dbReference>
<dbReference type="Pfam" id="PF01479">
    <property type="entry name" value="S4"/>
    <property type="match status" value="1"/>
</dbReference>
<keyword evidence="12" id="KW-1185">Reference proteome</keyword>
<dbReference type="NCBIfam" id="NF003717">
    <property type="entry name" value="PRK05327.1"/>
    <property type="match status" value="1"/>
</dbReference>
<dbReference type="GO" id="GO:0006412">
    <property type="term" value="P:translation"/>
    <property type="evidence" value="ECO:0007669"/>
    <property type="project" value="UniProtKB-UniRule"/>
</dbReference>
<dbReference type="InterPro" id="IPR036986">
    <property type="entry name" value="S4_RNA-bd_sf"/>
</dbReference>
<evidence type="ECO:0000256" key="7">
    <source>
        <dbReference type="HAMAP-Rule" id="MF_01306"/>
    </source>
</evidence>
<dbReference type="HAMAP" id="MF_01306_B">
    <property type="entry name" value="Ribosomal_uS4_B"/>
    <property type="match status" value="1"/>
</dbReference>
<dbReference type="AlphaFoldDB" id="B0N6S5"/>
<dbReference type="EMBL" id="ABFX02000008">
    <property type="protein sequence ID" value="EDS17513.1"/>
    <property type="molecule type" value="Genomic_DNA"/>
</dbReference>
<dbReference type="PANTHER" id="PTHR11831">
    <property type="entry name" value="30S 40S RIBOSOMAL PROTEIN"/>
    <property type="match status" value="1"/>
</dbReference>
<comment type="similarity">
    <text evidence="1 7 8">Belongs to the universal ribosomal protein uS4 family.</text>
</comment>
<keyword evidence="3 7" id="KW-0694">RNA-binding</keyword>
<protein>
    <recommendedName>
        <fullName evidence="6 7">Small ribosomal subunit protein uS4</fullName>
    </recommendedName>
</protein>
<evidence type="ECO:0000256" key="3">
    <source>
        <dbReference type="ARBA" id="ARBA00022884"/>
    </source>
</evidence>
<gene>
    <name evidence="7 11" type="primary">rpsD</name>
    <name evidence="11" type="ORF">CLORAM_02306</name>
</gene>
<dbReference type="SUPFAM" id="SSF55174">
    <property type="entry name" value="Alpha-L RNA-binding motif"/>
    <property type="match status" value="1"/>
</dbReference>